<evidence type="ECO:0000313" key="10">
    <source>
        <dbReference type="EMBL" id="ADG92375.1"/>
    </source>
</evidence>
<dbReference type="KEGG" id="ant:Arnit_0710"/>
<dbReference type="RefSeq" id="WP_013134520.1">
    <property type="nucleotide sequence ID" value="NC_014166.1"/>
</dbReference>
<evidence type="ECO:0000256" key="4">
    <source>
        <dbReference type="ARBA" id="ARBA00023136"/>
    </source>
</evidence>
<keyword evidence="11" id="KW-1185">Reference proteome</keyword>
<evidence type="ECO:0000256" key="8">
    <source>
        <dbReference type="ARBA" id="ARBA00023317"/>
    </source>
</evidence>
<evidence type="ECO:0000256" key="6">
    <source>
        <dbReference type="ARBA" id="ARBA00023209"/>
    </source>
</evidence>
<keyword evidence="9" id="KW-0812">Transmembrane</keyword>
<keyword evidence="9" id="KW-1133">Transmembrane helix</keyword>
<protein>
    <recommendedName>
        <fullName evidence="12">Phosphatidylserine decarboxylase</fullName>
    </recommendedName>
</protein>
<keyword evidence="3" id="KW-0443">Lipid metabolism</keyword>
<proteinExistence type="predicted"/>
<keyword evidence="1" id="KW-1003">Cell membrane</keyword>
<gene>
    <name evidence="10" type="ordered locus">Arnit_0710</name>
</gene>
<keyword evidence="8" id="KW-0670">Pyruvate</keyword>
<evidence type="ECO:0000256" key="2">
    <source>
        <dbReference type="ARBA" id="ARBA00022516"/>
    </source>
</evidence>
<reference evidence="10 11" key="1">
    <citation type="journal article" date="2010" name="Stand. Genomic Sci.">
        <title>Complete genome sequence of Arcobacter nitrofigilis type strain (CI).</title>
        <authorList>
            <person name="Pati A."/>
            <person name="Gronow S."/>
            <person name="Lapidus A."/>
            <person name="Copeland A."/>
            <person name="Glavina Del Rio T."/>
            <person name="Nolan M."/>
            <person name="Lucas S."/>
            <person name="Tice H."/>
            <person name="Cheng J.F."/>
            <person name="Han C."/>
            <person name="Chertkov O."/>
            <person name="Bruce D."/>
            <person name="Tapia R."/>
            <person name="Goodwin L."/>
            <person name="Pitluck S."/>
            <person name="Liolios K."/>
            <person name="Ivanova N."/>
            <person name="Mavromatis K."/>
            <person name="Chen A."/>
            <person name="Palaniappan K."/>
            <person name="Land M."/>
            <person name="Hauser L."/>
            <person name="Chang Y.J."/>
            <person name="Jeffries C.D."/>
            <person name="Detter J.C."/>
            <person name="Rohde M."/>
            <person name="Goker M."/>
            <person name="Bristow J."/>
            <person name="Eisen J.A."/>
            <person name="Markowitz V."/>
            <person name="Hugenholtz P."/>
            <person name="Klenk H.P."/>
            <person name="Kyrpides N.C."/>
        </authorList>
    </citation>
    <scope>NUCLEOTIDE SEQUENCE [LARGE SCALE GENOMIC DNA]</scope>
    <source>
        <strain evidence="11">ATCC 33309 / DSM 7299 / CCUG 15893 / LMG 7604 / NCTC 12251 / CI</strain>
    </source>
</reference>
<evidence type="ECO:0000256" key="5">
    <source>
        <dbReference type="ARBA" id="ARBA00023145"/>
    </source>
</evidence>
<evidence type="ECO:0000256" key="3">
    <source>
        <dbReference type="ARBA" id="ARBA00023098"/>
    </source>
</evidence>
<evidence type="ECO:0000256" key="7">
    <source>
        <dbReference type="ARBA" id="ARBA00023264"/>
    </source>
</evidence>
<dbReference type="STRING" id="572480.Arnit_0710"/>
<evidence type="ECO:0000313" key="11">
    <source>
        <dbReference type="Proteomes" id="UP000000939"/>
    </source>
</evidence>
<evidence type="ECO:0000256" key="9">
    <source>
        <dbReference type="SAM" id="Phobius"/>
    </source>
</evidence>
<keyword evidence="5" id="KW-0865">Zymogen</keyword>
<keyword evidence="6" id="KW-0594">Phospholipid biosynthesis</keyword>
<name>D5V2E2_ARCNC</name>
<accession>D5V2E2</accession>
<sequence length="191" mass="21927">MINNFVAKEGRVYIYISFAIFVFSYLFICDTLAFITFFITLFLIFIYRNNLKVKAKVDSLVSPISGEVVAIDKIDSQNVVYINVGIMNSHILIAPKDSLVKEEFHKNGLNFCTNSYKAKELNEKRVLSFDDIKLELISGRFNISHEFINEIKVNQYDKIGVFINGIVKIYIPSSYQLNLKFAQKVKVGEVL</sequence>
<organism evidence="10 11">
    <name type="scientific">Arcobacter nitrofigilis (strain ATCC 33309 / DSM 7299 / CCUG 15893 / LMG 7604 / NCTC 12251 / CI)</name>
    <name type="common">Campylobacter nitrofigilis</name>
    <dbReference type="NCBI Taxonomy" id="572480"/>
    <lineage>
        <taxon>Bacteria</taxon>
        <taxon>Pseudomonadati</taxon>
        <taxon>Campylobacterota</taxon>
        <taxon>Epsilonproteobacteria</taxon>
        <taxon>Campylobacterales</taxon>
        <taxon>Arcobacteraceae</taxon>
        <taxon>Arcobacter</taxon>
    </lineage>
</organism>
<keyword evidence="2" id="KW-0444">Lipid biosynthesis</keyword>
<evidence type="ECO:0008006" key="12">
    <source>
        <dbReference type="Google" id="ProtNLM"/>
    </source>
</evidence>
<keyword evidence="4 9" id="KW-0472">Membrane</keyword>
<dbReference type="PANTHER" id="PTHR35809:SF1">
    <property type="entry name" value="ARCHAETIDYLSERINE DECARBOXYLASE PROENZYME-RELATED"/>
    <property type="match status" value="1"/>
</dbReference>
<feature type="transmembrane region" description="Helical" evidence="9">
    <location>
        <begin position="12"/>
        <end position="45"/>
    </location>
</feature>
<dbReference type="EMBL" id="CP001999">
    <property type="protein sequence ID" value="ADG92375.1"/>
    <property type="molecule type" value="Genomic_DNA"/>
</dbReference>
<dbReference type="PANTHER" id="PTHR35809">
    <property type="entry name" value="ARCHAETIDYLSERINE DECARBOXYLASE PROENZYME-RELATED"/>
    <property type="match status" value="1"/>
</dbReference>
<dbReference type="InterPro" id="IPR033175">
    <property type="entry name" value="PSD-A"/>
</dbReference>
<dbReference type="Proteomes" id="UP000000939">
    <property type="component" value="Chromosome"/>
</dbReference>
<dbReference type="OrthoDB" id="5348147at2"/>
<dbReference type="HOGENOM" id="CLU_1418903_0_0_7"/>
<dbReference type="eggNOG" id="COG0688">
    <property type="taxonomic scope" value="Bacteria"/>
</dbReference>
<dbReference type="GO" id="GO:0008654">
    <property type="term" value="P:phospholipid biosynthetic process"/>
    <property type="evidence" value="ECO:0007669"/>
    <property type="project" value="UniProtKB-KW"/>
</dbReference>
<dbReference type="AlphaFoldDB" id="D5V2E2"/>
<keyword evidence="7" id="KW-1208">Phospholipid metabolism</keyword>
<evidence type="ECO:0000256" key="1">
    <source>
        <dbReference type="ARBA" id="ARBA00022475"/>
    </source>
</evidence>